<dbReference type="OrthoDB" id="5331170at2759"/>
<protein>
    <submittedName>
        <fullName evidence="1">Uncharacterized protein</fullName>
    </submittedName>
</protein>
<evidence type="ECO:0000313" key="1">
    <source>
        <dbReference type="EMBL" id="KAF1953638.1"/>
    </source>
</evidence>
<proteinExistence type="predicted"/>
<dbReference type="EMBL" id="ML977003">
    <property type="protein sequence ID" value="KAF1953638.1"/>
    <property type="molecule type" value="Genomic_DNA"/>
</dbReference>
<dbReference type="Proteomes" id="UP000800035">
    <property type="component" value="Unassembled WGS sequence"/>
</dbReference>
<evidence type="ECO:0000313" key="2">
    <source>
        <dbReference type="Proteomes" id="UP000800035"/>
    </source>
</evidence>
<keyword evidence="2" id="KW-1185">Reference proteome</keyword>
<name>A0A6A5TML4_9PLEO</name>
<sequence length="177" mass="21406">MPPFQPFYNLNFAQNPWRERPAQYFPFDPAQNWPGGWKQNGHVRRVKKPHYHFVWPKDKAAHGSKWGRFKDIVQGKGPDIHVTVSADKTDYMHNRQRRNRWANHLNMGNLGATTLNAKNDRNRKYDYYQRKYVKPYREMWTDAVWQGPNKDTMHPDQFRTLNGDWFMDMRWNGDPHF</sequence>
<accession>A0A6A5TML4</accession>
<dbReference type="AlphaFoldDB" id="A0A6A5TML4"/>
<organism evidence="1 2">
    <name type="scientific">Byssothecium circinans</name>
    <dbReference type="NCBI Taxonomy" id="147558"/>
    <lineage>
        <taxon>Eukaryota</taxon>
        <taxon>Fungi</taxon>
        <taxon>Dikarya</taxon>
        <taxon>Ascomycota</taxon>
        <taxon>Pezizomycotina</taxon>
        <taxon>Dothideomycetes</taxon>
        <taxon>Pleosporomycetidae</taxon>
        <taxon>Pleosporales</taxon>
        <taxon>Massarineae</taxon>
        <taxon>Massarinaceae</taxon>
        <taxon>Byssothecium</taxon>
    </lineage>
</organism>
<reference evidence="1" key="1">
    <citation type="journal article" date="2020" name="Stud. Mycol.">
        <title>101 Dothideomycetes genomes: a test case for predicting lifestyles and emergence of pathogens.</title>
        <authorList>
            <person name="Haridas S."/>
            <person name="Albert R."/>
            <person name="Binder M."/>
            <person name="Bloem J."/>
            <person name="Labutti K."/>
            <person name="Salamov A."/>
            <person name="Andreopoulos B."/>
            <person name="Baker S."/>
            <person name="Barry K."/>
            <person name="Bills G."/>
            <person name="Bluhm B."/>
            <person name="Cannon C."/>
            <person name="Castanera R."/>
            <person name="Culley D."/>
            <person name="Daum C."/>
            <person name="Ezra D."/>
            <person name="Gonzalez J."/>
            <person name="Henrissat B."/>
            <person name="Kuo A."/>
            <person name="Liang C."/>
            <person name="Lipzen A."/>
            <person name="Lutzoni F."/>
            <person name="Magnuson J."/>
            <person name="Mondo S."/>
            <person name="Nolan M."/>
            <person name="Ohm R."/>
            <person name="Pangilinan J."/>
            <person name="Park H.-J."/>
            <person name="Ramirez L."/>
            <person name="Alfaro M."/>
            <person name="Sun H."/>
            <person name="Tritt A."/>
            <person name="Yoshinaga Y."/>
            <person name="Zwiers L.-H."/>
            <person name="Turgeon B."/>
            <person name="Goodwin S."/>
            <person name="Spatafora J."/>
            <person name="Crous P."/>
            <person name="Grigoriev I."/>
        </authorList>
    </citation>
    <scope>NUCLEOTIDE SEQUENCE</scope>
    <source>
        <strain evidence="1">CBS 675.92</strain>
    </source>
</reference>
<gene>
    <name evidence="1" type="ORF">CC80DRAFT_419657</name>
</gene>